<evidence type="ECO:0008006" key="4">
    <source>
        <dbReference type="Google" id="ProtNLM"/>
    </source>
</evidence>
<dbReference type="AlphaFoldDB" id="A0A8H5CV64"/>
<keyword evidence="1" id="KW-0732">Signal</keyword>
<sequence length="294" mass="31565">MKLSLTTPFVFLAAMSLTTPALAQIADFLVPANGDTLKAGSVITVEIEAPLFSAPVREVGLVIGFTVCNRLPLGCTSSPEELMETVLYNGTFNPQRDPLQPTKQAHQNFTVTLPDGQGAAQMGLVHFALGEGEEHPRPICLYLYPTSSIYTMKFTAPLVFLAAMATSVFAQNAEFGVPANGANLAAGSSITVEVDVPTPPTPFQDIAIAIGVTMCEQFTCTSPEEFMQFLLYNGTFNPQRDPQERTKPAHQNFTLTLPNQKGPAQLGLVHFGLGFEAVGFTSVFRSDSVDVTLT</sequence>
<accession>A0A8H5CV64</accession>
<dbReference type="OrthoDB" id="2841294at2759"/>
<dbReference type="EMBL" id="JAACJM010000096">
    <property type="protein sequence ID" value="KAF5347212.1"/>
    <property type="molecule type" value="Genomic_DNA"/>
</dbReference>
<evidence type="ECO:0000313" key="2">
    <source>
        <dbReference type="EMBL" id="KAF5347212.1"/>
    </source>
</evidence>
<reference evidence="2 3" key="1">
    <citation type="journal article" date="2020" name="ISME J.">
        <title>Uncovering the hidden diversity of litter-decomposition mechanisms in mushroom-forming fungi.</title>
        <authorList>
            <person name="Floudas D."/>
            <person name="Bentzer J."/>
            <person name="Ahren D."/>
            <person name="Johansson T."/>
            <person name="Persson P."/>
            <person name="Tunlid A."/>
        </authorList>
    </citation>
    <scope>NUCLEOTIDE SEQUENCE [LARGE SCALE GENOMIC DNA]</scope>
    <source>
        <strain evidence="2 3">CBS 291.85</strain>
    </source>
</reference>
<feature type="signal peptide" evidence="1">
    <location>
        <begin position="1"/>
        <end position="23"/>
    </location>
</feature>
<comment type="caution">
    <text evidence="2">The sequence shown here is derived from an EMBL/GenBank/DDBJ whole genome shotgun (WGS) entry which is preliminary data.</text>
</comment>
<protein>
    <recommendedName>
        <fullName evidence="4">DUF4402 domain-containing protein</fullName>
    </recommendedName>
</protein>
<dbReference type="Proteomes" id="UP000559256">
    <property type="component" value="Unassembled WGS sequence"/>
</dbReference>
<feature type="chain" id="PRO_5034739386" description="DUF4402 domain-containing protein" evidence="1">
    <location>
        <begin position="24"/>
        <end position="294"/>
    </location>
</feature>
<keyword evidence="3" id="KW-1185">Reference proteome</keyword>
<evidence type="ECO:0000313" key="3">
    <source>
        <dbReference type="Proteomes" id="UP000559256"/>
    </source>
</evidence>
<name>A0A8H5CV64_9AGAR</name>
<proteinExistence type="predicted"/>
<organism evidence="2 3">
    <name type="scientific">Tetrapyrgos nigripes</name>
    <dbReference type="NCBI Taxonomy" id="182062"/>
    <lineage>
        <taxon>Eukaryota</taxon>
        <taxon>Fungi</taxon>
        <taxon>Dikarya</taxon>
        <taxon>Basidiomycota</taxon>
        <taxon>Agaricomycotina</taxon>
        <taxon>Agaricomycetes</taxon>
        <taxon>Agaricomycetidae</taxon>
        <taxon>Agaricales</taxon>
        <taxon>Marasmiineae</taxon>
        <taxon>Marasmiaceae</taxon>
        <taxon>Tetrapyrgos</taxon>
    </lineage>
</organism>
<gene>
    <name evidence="2" type="ORF">D9758_011044</name>
</gene>
<evidence type="ECO:0000256" key="1">
    <source>
        <dbReference type="SAM" id="SignalP"/>
    </source>
</evidence>